<evidence type="ECO:0000259" key="1">
    <source>
        <dbReference type="Pfam" id="PF13443"/>
    </source>
</evidence>
<dbReference type="GO" id="GO:0003677">
    <property type="term" value="F:DNA binding"/>
    <property type="evidence" value="ECO:0007669"/>
    <property type="project" value="InterPro"/>
</dbReference>
<gene>
    <name evidence="2" type="ORF">H9945_08330</name>
</gene>
<feature type="domain" description="HTH cro/C1-type" evidence="1">
    <location>
        <begin position="6"/>
        <end position="65"/>
    </location>
</feature>
<proteinExistence type="predicted"/>
<evidence type="ECO:0000313" key="2">
    <source>
        <dbReference type="EMBL" id="HJB42491.1"/>
    </source>
</evidence>
<protein>
    <submittedName>
        <fullName evidence="2">Helix-turn-helix transcriptional regulator</fullName>
    </submittedName>
</protein>
<accession>A0A9D2M6V8</accession>
<dbReference type="InterPro" id="IPR010982">
    <property type="entry name" value="Lambda_DNA-bd_dom_sf"/>
</dbReference>
<organism evidence="2 3">
    <name type="scientific">Candidatus Gemmiger avicola</name>
    <dbReference type="NCBI Taxonomy" id="2838605"/>
    <lineage>
        <taxon>Bacteria</taxon>
        <taxon>Bacillati</taxon>
        <taxon>Bacillota</taxon>
        <taxon>Clostridia</taxon>
        <taxon>Eubacteriales</taxon>
        <taxon>Gemmiger</taxon>
    </lineage>
</organism>
<sequence length="74" mass="8671">MIVYDKFWETMRRRGESTYTLIHKYNISSGTIDRIRKGQGITTSKIDDFCKIFHCSVQDIITYVDSSTEPTNEE</sequence>
<dbReference type="AlphaFoldDB" id="A0A9D2M6V8"/>
<dbReference type="Pfam" id="PF13443">
    <property type="entry name" value="HTH_26"/>
    <property type="match status" value="1"/>
</dbReference>
<comment type="caution">
    <text evidence="2">The sequence shown here is derived from an EMBL/GenBank/DDBJ whole genome shotgun (WGS) entry which is preliminary data.</text>
</comment>
<dbReference type="EMBL" id="DWYG01000139">
    <property type="protein sequence ID" value="HJB42491.1"/>
    <property type="molecule type" value="Genomic_DNA"/>
</dbReference>
<reference evidence="2" key="1">
    <citation type="journal article" date="2021" name="PeerJ">
        <title>Extensive microbial diversity within the chicken gut microbiome revealed by metagenomics and culture.</title>
        <authorList>
            <person name="Gilroy R."/>
            <person name="Ravi A."/>
            <person name="Getino M."/>
            <person name="Pursley I."/>
            <person name="Horton D.L."/>
            <person name="Alikhan N.F."/>
            <person name="Baker D."/>
            <person name="Gharbi K."/>
            <person name="Hall N."/>
            <person name="Watson M."/>
            <person name="Adriaenssens E.M."/>
            <person name="Foster-Nyarko E."/>
            <person name="Jarju S."/>
            <person name="Secka A."/>
            <person name="Antonio M."/>
            <person name="Oren A."/>
            <person name="Chaudhuri R.R."/>
            <person name="La Ragione R."/>
            <person name="Hildebrand F."/>
            <person name="Pallen M.J."/>
        </authorList>
    </citation>
    <scope>NUCLEOTIDE SEQUENCE</scope>
    <source>
        <strain evidence="2">ChiBcec8-13705</strain>
    </source>
</reference>
<dbReference type="Proteomes" id="UP000886803">
    <property type="component" value="Unassembled WGS sequence"/>
</dbReference>
<reference evidence="2" key="2">
    <citation type="submission" date="2021-04" db="EMBL/GenBank/DDBJ databases">
        <authorList>
            <person name="Gilroy R."/>
        </authorList>
    </citation>
    <scope>NUCLEOTIDE SEQUENCE</scope>
    <source>
        <strain evidence="2">ChiBcec8-13705</strain>
    </source>
</reference>
<evidence type="ECO:0000313" key="3">
    <source>
        <dbReference type="Proteomes" id="UP000886803"/>
    </source>
</evidence>
<name>A0A9D2M6V8_9FIRM</name>
<dbReference type="SUPFAM" id="SSF47413">
    <property type="entry name" value="lambda repressor-like DNA-binding domains"/>
    <property type="match status" value="1"/>
</dbReference>
<dbReference type="InterPro" id="IPR001387">
    <property type="entry name" value="Cro/C1-type_HTH"/>
</dbReference>